<organism evidence="2 3">
    <name type="scientific">Litchfieldia luteola</name>
    <dbReference type="NCBI Taxonomy" id="682179"/>
    <lineage>
        <taxon>Bacteria</taxon>
        <taxon>Bacillati</taxon>
        <taxon>Bacillota</taxon>
        <taxon>Bacilli</taxon>
        <taxon>Bacillales</taxon>
        <taxon>Bacillaceae</taxon>
        <taxon>Litchfieldia</taxon>
    </lineage>
</organism>
<keyword evidence="3" id="KW-1185">Reference proteome</keyword>
<comment type="caution">
    <text evidence="2">The sequence shown here is derived from an EMBL/GenBank/DDBJ whole genome shotgun (WGS) entry which is preliminary data.</text>
</comment>
<keyword evidence="1" id="KW-0472">Membrane</keyword>
<feature type="transmembrane region" description="Helical" evidence="1">
    <location>
        <begin position="29"/>
        <end position="46"/>
    </location>
</feature>
<evidence type="ECO:0000256" key="1">
    <source>
        <dbReference type="SAM" id="Phobius"/>
    </source>
</evidence>
<reference evidence="2 3" key="1">
    <citation type="submission" date="2020-10" db="EMBL/GenBank/DDBJ databases">
        <title>Bacillus sp. HD4P25, an endophyte from a halophyte.</title>
        <authorList>
            <person name="Sun J.-Q."/>
        </authorList>
    </citation>
    <scope>NUCLEOTIDE SEQUENCE [LARGE SCALE GENOMIC DNA]</scope>
    <source>
        <strain evidence="2 3">YIM 93174</strain>
    </source>
</reference>
<sequence>MKVAIRIMLSVILLIIAIGIIDTFVEKGILKFILIGVSVSVVAVFNDKQNLKLREK</sequence>
<protein>
    <submittedName>
        <fullName evidence="2">Uncharacterized protein</fullName>
    </submittedName>
</protein>
<dbReference type="RefSeq" id="WP_193539032.1">
    <property type="nucleotide sequence ID" value="NZ_JADCLJ010000024.1"/>
</dbReference>
<feature type="transmembrane region" description="Helical" evidence="1">
    <location>
        <begin position="7"/>
        <end position="23"/>
    </location>
</feature>
<evidence type="ECO:0000313" key="3">
    <source>
        <dbReference type="Proteomes" id="UP001516662"/>
    </source>
</evidence>
<keyword evidence="1" id="KW-1133">Transmembrane helix</keyword>
<accession>A0ABR9QN51</accession>
<evidence type="ECO:0000313" key="2">
    <source>
        <dbReference type="EMBL" id="MBE4909928.1"/>
    </source>
</evidence>
<dbReference type="EMBL" id="JADCLJ010000024">
    <property type="protein sequence ID" value="MBE4909928.1"/>
    <property type="molecule type" value="Genomic_DNA"/>
</dbReference>
<gene>
    <name evidence="2" type="ORF">IMZ08_17980</name>
</gene>
<name>A0ABR9QN51_9BACI</name>
<keyword evidence="1" id="KW-0812">Transmembrane</keyword>
<dbReference type="Proteomes" id="UP001516662">
    <property type="component" value="Unassembled WGS sequence"/>
</dbReference>
<proteinExistence type="predicted"/>